<keyword evidence="3" id="KW-1003">Cell membrane</keyword>
<dbReference type="GO" id="GO:0005886">
    <property type="term" value="C:plasma membrane"/>
    <property type="evidence" value="ECO:0007669"/>
    <property type="project" value="UniProtKB-SubCell"/>
</dbReference>
<evidence type="ECO:0000256" key="1">
    <source>
        <dbReference type="ARBA" id="ARBA00004651"/>
    </source>
</evidence>
<gene>
    <name evidence="8" type="primary">cydB</name>
    <name evidence="8" type="ORF">DEH80_09005</name>
</gene>
<keyword evidence="6 7" id="KW-0472">Membrane</keyword>
<evidence type="ECO:0000256" key="4">
    <source>
        <dbReference type="ARBA" id="ARBA00022692"/>
    </source>
</evidence>
<evidence type="ECO:0000313" key="8">
    <source>
        <dbReference type="EMBL" id="PWN55956.1"/>
    </source>
</evidence>
<feature type="transmembrane region" description="Helical" evidence="7">
    <location>
        <begin position="12"/>
        <end position="37"/>
    </location>
</feature>
<feature type="transmembrane region" description="Helical" evidence="7">
    <location>
        <begin position="251"/>
        <end position="273"/>
    </location>
</feature>
<dbReference type="GO" id="GO:0019646">
    <property type="term" value="P:aerobic electron transport chain"/>
    <property type="evidence" value="ECO:0007669"/>
    <property type="project" value="TreeGrafter"/>
</dbReference>
<organism evidence="8 9">
    <name type="scientific">Abyssibacter profundi</name>
    <dbReference type="NCBI Taxonomy" id="2182787"/>
    <lineage>
        <taxon>Bacteria</taxon>
        <taxon>Pseudomonadati</taxon>
        <taxon>Pseudomonadota</taxon>
        <taxon>Gammaproteobacteria</taxon>
        <taxon>Chromatiales</taxon>
        <taxon>Oceanococcaceae</taxon>
        <taxon>Abyssibacter</taxon>
    </lineage>
</organism>
<dbReference type="AlphaFoldDB" id="A0A363UKK2"/>
<dbReference type="InterPro" id="IPR003317">
    <property type="entry name" value="Cyt-d_oxidase_su2"/>
</dbReference>
<feature type="transmembrane region" description="Helical" evidence="7">
    <location>
        <begin position="220"/>
        <end position="244"/>
    </location>
</feature>
<name>A0A363UKK2_9GAMM</name>
<dbReference type="GO" id="GO:0070069">
    <property type="term" value="C:cytochrome complex"/>
    <property type="evidence" value="ECO:0007669"/>
    <property type="project" value="TreeGrafter"/>
</dbReference>
<feature type="transmembrane region" description="Helical" evidence="7">
    <location>
        <begin position="190"/>
        <end position="208"/>
    </location>
</feature>
<reference evidence="8 9" key="1">
    <citation type="submission" date="2018-05" db="EMBL/GenBank/DDBJ databases">
        <title>Abyssibacter profundi OUC007T gen. nov., sp. nov, a marine bacterium isolated from seawater of the Mariana Trench.</title>
        <authorList>
            <person name="Zhou S."/>
        </authorList>
    </citation>
    <scope>NUCLEOTIDE SEQUENCE [LARGE SCALE GENOMIC DNA]</scope>
    <source>
        <strain evidence="8 9">OUC007</strain>
    </source>
</reference>
<dbReference type="PANTHER" id="PTHR43141:SF4">
    <property type="entry name" value="CYTOCHROME BD2 SUBUNIT II"/>
    <property type="match status" value="1"/>
</dbReference>
<evidence type="ECO:0000256" key="7">
    <source>
        <dbReference type="SAM" id="Phobius"/>
    </source>
</evidence>
<dbReference type="GO" id="GO:0016682">
    <property type="term" value="F:oxidoreductase activity, acting on diphenols and related substances as donors, oxygen as acceptor"/>
    <property type="evidence" value="ECO:0007669"/>
    <property type="project" value="TreeGrafter"/>
</dbReference>
<dbReference type="NCBIfam" id="TIGR00203">
    <property type="entry name" value="cydB"/>
    <property type="match status" value="1"/>
</dbReference>
<comment type="similarity">
    <text evidence="2">Belongs to the cytochrome ubiquinol oxidase subunit 2 family.</text>
</comment>
<evidence type="ECO:0000313" key="9">
    <source>
        <dbReference type="Proteomes" id="UP000251800"/>
    </source>
</evidence>
<sequence>MIEQLPLLLAGAIAFGVTMYVLLDGFDLGVGILFPFADTEDDRDRMMNSLAPIWDGNETWLVLGGAVLFGAFPKAFAILTSAFYLPIMLMLIALVFRGVAFEYRFKFEDRRWWNLAFFAGSLLAAFAQGVVLGAYVQGATGPDHQFHWLGMFPLFTGVAVVIAYAMLGAAWLVMKTDGPLAILMRRRARGLLVASLVCVLLVSVWTPLLEPEIAARWFSFPNLFVLAPIPVATALTGWLVWIGLRDDSHDALAFVAAVGLFLLTLSGLAISLWPWIVPRSLTIGQAASPPESQVFLAVGLAAILPFVLAYTAHNYWVFRGKVPTGSGYH</sequence>
<dbReference type="RefSeq" id="WP_109720171.1">
    <property type="nucleotide sequence ID" value="NZ_QEQK01000007.1"/>
</dbReference>
<feature type="transmembrane region" description="Helical" evidence="7">
    <location>
        <begin position="293"/>
        <end position="312"/>
    </location>
</feature>
<feature type="transmembrane region" description="Helical" evidence="7">
    <location>
        <begin position="148"/>
        <end position="174"/>
    </location>
</feature>
<protein>
    <submittedName>
        <fullName evidence="8">Cytochrome d ubiquinol oxidase subunit II</fullName>
    </submittedName>
</protein>
<proteinExistence type="inferred from homology"/>
<comment type="caution">
    <text evidence="8">The sequence shown here is derived from an EMBL/GenBank/DDBJ whole genome shotgun (WGS) entry which is preliminary data.</text>
</comment>
<keyword evidence="5 7" id="KW-1133">Transmembrane helix</keyword>
<evidence type="ECO:0000256" key="6">
    <source>
        <dbReference type="ARBA" id="ARBA00023136"/>
    </source>
</evidence>
<feature type="transmembrane region" description="Helical" evidence="7">
    <location>
        <begin position="82"/>
        <end position="100"/>
    </location>
</feature>
<evidence type="ECO:0000256" key="5">
    <source>
        <dbReference type="ARBA" id="ARBA00022989"/>
    </source>
</evidence>
<dbReference type="Pfam" id="PF02322">
    <property type="entry name" value="Cyt_bd_oxida_II"/>
    <property type="match status" value="1"/>
</dbReference>
<evidence type="ECO:0000256" key="3">
    <source>
        <dbReference type="ARBA" id="ARBA00022475"/>
    </source>
</evidence>
<dbReference type="OrthoDB" id="9776710at2"/>
<accession>A0A363UKK2</accession>
<feature type="transmembrane region" description="Helical" evidence="7">
    <location>
        <begin position="58"/>
        <end position="76"/>
    </location>
</feature>
<dbReference type="GO" id="GO:0009055">
    <property type="term" value="F:electron transfer activity"/>
    <property type="evidence" value="ECO:0007669"/>
    <property type="project" value="TreeGrafter"/>
</dbReference>
<dbReference type="PANTHER" id="PTHR43141">
    <property type="entry name" value="CYTOCHROME BD2 SUBUNIT II"/>
    <property type="match status" value="1"/>
</dbReference>
<keyword evidence="4 7" id="KW-0812">Transmembrane</keyword>
<dbReference type="EMBL" id="QEQK01000007">
    <property type="protein sequence ID" value="PWN55956.1"/>
    <property type="molecule type" value="Genomic_DNA"/>
</dbReference>
<dbReference type="Proteomes" id="UP000251800">
    <property type="component" value="Unassembled WGS sequence"/>
</dbReference>
<evidence type="ECO:0000256" key="2">
    <source>
        <dbReference type="ARBA" id="ARBA00007543"/>
    </source>
</evidence>
<keyword evidence="9" id="KW-1185">Reference proteome</keyword>
<feature type="transmembrane region" description="Helical" evidence="7">
    <location>
        <begin position="112"/>
        <end position="136"/>
    </location>
</feature>
<comment type="subcellular location">
    <subcellularLocation>
        <location evidence="1">Cell membrane</location>
        <topology evidence="1">Multi-pass membrane protein</topology>
    </subcellularLocation>
</comment>